<dbReference type="Proteomes" id="UP001302652">
    <property type="component" value="Chromosome 1"/>
</dbReference>
<name>A0ABZ0ES92_9BURK</name>
<keyword evidence="3" id="KW-1185">Reference proteome</keyword>
<organism evidence="2 3">
    <name type="scientific">Paraburkholderia kirstenboschensis</name>
    <dbReference type="NCBI Taxonomy" id="1245436"/>
    <lineage>
        <taxon>Bacteria</taxon>
        <taxon>Pseudomonadati</taxon>
        <taxon>Pseudomonadota</taxon>
        <taxon>Betaproteobacteria</taxon>
        <taxon>Burkholderiales</taxon>
        <taxon>Burkholderiaceae</taxon>
        <taxon>Paraburkholderia</taxon>
    </lineage>
</organism>
<evidence type="ECO:0000259" key="1">
    <source>
        <dbReference type="Pfam" id="PF20247"/>
    </source>
</evidence>
<dbReference type="EMBL" id="CP136513">
    <property type="protein sequence ID" value="WOD19102.1"/>
    <property type="molecule type" value="Genomic_DNA"/>
</dbReference>
<dbReference type="InterPro" id="IPR046537">
    <property type="entry name" value="DUF6602"/>
</dbReference>
<dbReference type="CDD" id="cd21173">
    <property type="entry name" value="NucC-like"/>
    <property type="match status" value="1"/>
</dbReference>
<dbReference type="RefSeq" id="WP_317021274.1">
    <property type="nucleotide sequence ID" value="NZ_CP136513.1"/>
</dbReference>
<dbReference type="Pfam" id="PF20247">
    <property type="entry name" value="DUF6602"/>
    <property type="match status" value="1"/>
</dbReference>
<proteinExistence type="predicted"/>
<evidence type="ECO:0000313" key="2">
    <source>
        <dbReference type="EMBL" id="WOD19102.1"/>
    </source>
</evidence>
<feature type="domain" description="DUF6602" evidence="1">
    <location>
        <begin position="44"/>
        <end position="152"/>
    </location>
</feature>
<accession>A0ABZ0ES92</accession>
<gene>
    <name evidence="2" type="ORF">RW095_22835</name>
</gene>
<protein>
    <submittedName>
        <fullName evidence="2">DUF6602 domain-containing protein</fullName>
    </submittedName>
</protein>
<evidence type="ECO:0000313" key="3">
    <source>
        <dbReference type="Proteomes" id="UP001302652"/>
    </source>
</evidence>
<reference evidence="2 3" key="1">
    <citation type="submission" date="2023-10" db="EMBL/GenBank/DDBJ databases">
        <title>Surface-active antibiotics is a multifunctional adaptation for post-fire microbes.</title>
        <authorList>
            <person name="Liu M.D."/>
            <person name="Du Y."/>
            <person name="Koupaei S.K."/>
            <person name="Kim N.R."/>
            <person name="Zhang W."/>
            <person name="Traxler M.F."/>
        </authorList>
    </citation>
    <scope>NUCLEOTIDE SEQUENCE [LARGE SCALE GENOMIC DNA]</scope>
    <source>
        <strain evidence="2 3">F3</strain>
    </source>
</reference>
<sequence length="330" mass="38040">MKNDDMMRNRYFASKMGDLTSYAGMVGDEFSAKVNRLAQLIGDSHEPSVGRYKESLLRHCIEQFIPKRYSVGTGSIAFTQESHLNDENSENVDLWNLKEHYVSQQLDIVIFDDHNFPPIFRDAEFVVVRPESVRAVVEVKGYLTKKVVIETVDGFLDLARKWHLYSEYTERWGRKKLHSPCMQLMGWDVYVDKAGAAQCDGETLRRTIVDTYRKRLTTKERKERPFPLLSGAYIYDDCIVNQCGYSTPTVHGHGYSTDRGRFIRYDEDRQPFLDRDATISSLLASIYVHLETPFNPDFVYPDQSMTRSVLPNQHSGITDLISGNDIDFLC</sequence>